<dbReference type="CDD" id="cd00383">
    <property type="entry name" value="trans_reg_C"/>
    <property type="match status" value="1"/>
</dbReference>
<feature type="domain" description="OmpR/PhoB-type" evidence="3">
    <location>
        <begin position="5"/>
        <end position="102"/>
    </location>
</feature>
<dbReference type="InterPro" id="IPR027417">
    <property type="entry name" value="P-loop_NTPase"/>
</dbReference>
<dbReference type="GO" id="GO:0006355">
    <property type="term" value="P:regulation of DNA-templated transcription"/>
    <property type="evidence" value="ECO:0007669"/>
    <property type="project" value="InterPro"/>
</dbReference>
<dbReference type="InterPro" id="IPR001867">
    <property type="entry name" value="OmpR/PhoB-type_DNA-bd"/>
</dbReference>
<organism evidence="4 5">
    <name type="scientific">Burkholderia ubonensis</name>
    <dbReference type="NCBI Taxonomy" id="101571"/>
    <lineage>
        <taxon>Bacteria</taxon>
        <taxon>Pseudomonadati</taxon>
        <taxon>Pseudomonadota</taxon>
        <taxon>Betaproteobacteria</taxon>
        <taxon>Burkholderiales</taxon>
        <taxon>Burkholderiaceae</taxon>
        <taxon>Burkholderia</taxon>
        <taxon>Burkholderia cepacia complex</taxon>
    </lineage>
</organism>
<dbReference type="InterPro" id="IPR036388">
    <property type="entry name" value="WH-like_DNA-bd_sf"/>
</dbReference>
<sequence length="963" mass="105921">MYSYDHCFSFGDFHLFPTQQRLLRGEIPIALGSRAMEILVVLIEQAGQIVDKETLTRRAWPTTFVEESNLRAQIAALRRALGDGKSPLLIANVPGRGYRFTGPVVQRLARDATTGSRGRQGLSAEDRRHNLPSPLARMIGRRPELSAISGMLKEHRFVTIAGPGGIGKTTVAIAAAYEMLSDYRDGIFFVEFDSLLDARLLPGAIASVVGLTQHSEASESLLVEHLCSKHALIVLDNCERVIEATAMLAERLLKHAPSIHLLTTSREALRAGGEHVFRLEPLQVPPICPALTGAEAMSYSAVQLFVERVASVHRDFVLCDEDAPLVAEICRRLDGIALAIELGAGRVDAFGIHGLATLLDDRFRLLTLDRRTALPRHQTLSATLDWSYSSLPHAHQVMLRRLGVFARTFTAEAACVVAGDIATTEGQLLNLLADLVAKSLVVADVNGPIAYYRLLHTTRAFALSRLHESGDAESCALRHARLYLDRLRDHATESPQCFPPGSHAARNPCEHEIDNVRAALEWAWATDGQLELALELTAASIPLWLSLSLFDEYAFRVKQALDALSAQQQSDTAISPRTALRLWSAHATSLTHRVGGGDDMTEAWRNVLLLSEALDEKEQRFTALWGIWASQRNTSQYASALTVAQQLLETAESINDPFHVAVGERVVGTSLFYLGQLDRAHRHIEKAISRFMFCESQPLPGPLQFDQLIASRSFQAQILLLRGLPDHALAVATHNVEQALDSRNITSIAYALCQGACPVSLYAGDVSTAKYFVDMFLSRSATSELQAWHELARCFEGILSIRTSGSRLGLPILHRAISAILPGGRGPLYTMARIAFCDALLDIDDTHRLSIEINDMLERAQQCNEIWCMPELLRIKGATYFGDSQDKDVSAGEEYLVRSRQFAQDCGARLWEIRSATVLAKHWSTCGRRADARSLLLDALGSIPTTTDAPDLVAARIALDGLE</sequence>
<protein>
    <submittedName>
        <fullName evidence="4">Transcriptional regulator</fullName>
    </submittedName>
</protein>
<evidence type="ECO:0000256" key="1">
    <source>
        <dbReference type="ARBA" id="ARBA00023125"/>
    </source>
</evidence>
<dbReference type="Gene3D" id="1.25.40.10">
    <property type="entry name" value="Tetratricopeptide repeat domain"/>
    <property type="match status" value="1"/>
</dbReference>
<comment type="caution">
    <text evidence="4">The sequence shown here is derived from an EMBL/GenBank/DDBJ whole genome shotgun (WGS) entry which is preliminary data.</text>
</comment>
<dbReference type="SUPFAM" id="SSF52540">
    <property type="entry name" value="P-loop containing nucleoside triphosphate hydrolases"/>
    <property type="match status" value="1"/>
</dbReference>
<dbReference type="Gene3D" id="1.10.10.10">
    <property type="entry name" value="Winged helix-like DNA-binding domain superfamily/Winged helix DNA-binding domain"/>
    <property type="match status" value="1"/>
</dbReference>
<dbReference type="SUPFAM" id="SSF48452">
    <property type="entry name" value="TPR-like"/>
    <property type="match status" value="1"/>
</dbReference>
<keyword evidence="1 2" id="KW-0238">DNA-binding</keyword>
<feature type="DNA-binding region" description="OmpR/PhoB-type" evidence="2">
    <location>
        <begin position="5"/>
        <end position="102"/>
    </location>
</feature>
<evidence type="ECO:0000256" key="2">
    <source>
        <dbReference type="PROSITE-ProRule" id="PRU01091"/>
    </source>
</evidence>
<dbReference type="Proteomes" id="UP000061665">
    <property type="component" value="Unassembled WGS sequence"/>
</dbReference>
<evidence type="ECO:0000313" key="5">
    <source>
        <dbReference type="Proteomes" id="UP000061665"/>
    </source>
</evidence>
<gene>
    <name evidence="4" type="ORF">WJ53_00190</name>
</gene>
<dbReference type="SUPFAM" id="SSF46894">
    <property type="entry name" value="C-terminal effector domain of the bipartite response regulators"/>
    <property type="match status" value="1"/>
</dbReference>
<dbReference type="Gene3D" id="3.40.50.300">
    <property type="entry name" value="P-loop containing nucleotide triphosphate hydrolases"/>
    <property type="match status" value="1"/>
</dbReference>
<evidence type="ECO:0000259" key="3">
    <source>
        <dbReference type="PROSITE" id="PS51755"/>
    </source>
</evidence>
<dbReference type="Pfam" id="PF00486">
    <property type="entry name" value="Trans_reg_C"/>
    <property type="match status" value="1"/>
</dbReference>
<proteinExistence type="predicted"/>
<dbReference type="InterPro" id="IPR016032">
    <property type="entry name" value="Sig_transdc_resp-reg_C-effctor"/>
</dbReference>
<dbReference type="PANTHER" id="PTHR47691:SF3">
    <property type="entry name" value="HTH-TYPE TRANSCRIPTIONAL REGULATOR RV0890C-RELATED"/>
    <property type="match status" value="1"/>
</dbReference>
<dbReference type="SMART" id="SM00862">
    <property type="entry name" value="Trans_reg_C"/>
    <property type="match status" value="1"/>
</dbReference>
<accession>A0AB73FRS8</accession>
<dbReference type="GO" id="GO:0000160">
    <property type="term" value="P:phosphorelay signal transduction system"/>
    <property type="evidence" value="ECO:0007669"/>
    <property type="project" value="InterPro"/>
</dbReference>
<dbReference type="AlphaFoldDB" id="A0AB73FRS8"/>
<dbReference type="EMBL" id="LOZE01000133">
    <property type="protein sequence ID" value="KVM21109.1"/>
    <property type="molecule type" value="Genomic_DNA"/>
</dbReference>
<dbReference type="GO" id="GO:0003677">
    <property type="term" value="F:DNA binding"/>
    <property type="evidence" value="ECO:0007669"/>
    <property type="project" value="UniProtKB-UniRule"/>
</dbReference>
<dbReference type="PANTHER" id="PTHR47691">
    <property type="entry name" value="REGULATOR-RELATED"/>
    <property type="match status" value="1"/>
</dbReference>
<dbReference type="InterPro" id="IPR011990">
    <property type="entry name" value="TPR-like_helical_dom_sf"/>
</dbReference>
<dbReference type="RefSeq" id="WP_059727338.1">
    <property type="nucleotide sequence ID" value="NZ_LOYI01000128.1"/>
</dbReference>
<reference evidence="4 5" key="1">
    <citation type="submission" date="2015-11" db="EMBL/GenBank/DDBJ databases">
        <title>Expanding the genomic diversity of Burkholderia species for the development of highly accurate diagnostics.</title>
        <authorList>
            <person name="Sahl J."/>
            <person name="Keim P."/>
            <person name="Wagner D."/>
        </authorList>
    </citation>
    <scope>NUCLEOTIDE SEQUENCE [LARGE SCALE GENOMIC DNA]</scope>
    <source>
        <strain evidence="4 5">MSMB2058</strain>
    </source>
</reference>
<name>A0AB73FRS8_9BURK</name>
<dbReference type="PROSITE" id="PS51755">
    <property type="entry name" value="OMPR_PHOB"/>
    <property type="match status" value="1"/>
</dbReference>
<evidence type="ECO:0000313" key="4">
    <source>
        <dbReference type="EMBL" id="KVM21109.1"/>
    </source>
</evidence>